<reference evidence="2" key="1">
    <citation type="journal article" date="2017" name="Science">
        <title>Giant viruses with an expanded complement of translation system components.</title>
        <authorList>
            <person name="Schulz F."/>
            <person name="Yutin N."/>
            <person name="Ivanova N.N."/>
            <person name="Ortega D.R."/>
            <person name="Lee T.K."/>
            <person name="Vierheilig J."/>
            <person name="Daims H."/>
            <person name="Horn M."/>
            <person name="Wagner M."/>
            <person name="Jensen G.J."/>
            <person name="Kyrpides N.C."/>
            <person name="Koonin E.V."/>
            <person name="Woyke T."/>
        </authorList>
    </citation>
    <scope>NUCLEOTIDE SEQUENCE</scope>
    <source>
        <strain evidence="2">KNV1</strain>
    </source>
</reference>
<dbReference type="EMBL" id="KY684112">
    <property type="protein sequence ID" value="ARF12355.1"/>
    <property type="molecule type" value="Genomic_DNA"/>
</dbReference>
<gene>
    <name evidence="2" type="ORF">Klosneuvirus_5_25</name>
</gene>
<protein>
    <submittedName>
        <fullName evidence="2">Uncharacterized protein</fullName>
    </submittedName>
</protein>
<keyword evidence="1" id="KW-0175">Coiled coil</keyword>
<name>A0A1V0SKT6_9VIRU</name>
<accession>A0A1V0SKT6</accession>
<evidence type="ECO:0000313" key="2">
    <source>
        <dbReference type="EMBL" id="ARF12355.1"/>
    </source>
</evidence>
<evidence type="ECO:0000256" key="1">
    <source>
        <dbReference type="SAM" id="Coils"/>
    </source>
</evidence>
<organism evidence="2">
    <name type="scientific">Klosneuvirus KNV1</name>
    <dbReference type="NCBI Taxonomy" id="1977640"/>
    <lineage>
        <taxon>Viruses</taxon>
        <taxon>Varidnaviria</taxon>
        <taxon>Bamfordvirae</taxon>
        <taxon>Nucleocytoviricota</taxon>
        <taxon>Megaviricetes</taxon>
        <taxon>Imitervirales</taxon>
        <taxon>Mimiviridae</taxon>
        <taxon>Klosneuvirinae</taxon>
        <taxon>Klosneuvirus</taxon>
    </lineage>
</organism>
<feature type="coiled-coil region" evidence="1">
    <location>
        <begin position="56"/>
        <end position="83"/>
    </location>
</feature>
<proteinExistence type="predicted"/>
<sequence length="227" mass="26911">MDSKFEFLYDFYGIENDIEFKEICNKYELDVTEVIKKLESNCDLKQLKLYVYDKVYENDIAKMSRLEDDIKQLHDKILFLKNQAIEKCPAFANIVGGGGTRMKMRNIPKHYAKCSTCENYMKMIDEMSNKLNEAQEQFYLIYDKNNYIKKIIETFVQHFNKYKYKCIILNGDNIEKIYFTIKGSEIKVSLEDIFESITMNDAQKSFYNDAQKSFYNDAQKSFSINMS</sequence>